<protein>
    <submittedName>
        <fullName evidence="1">Uncharacterized protein</fullName>
    </submittedName>
</protein>
<organism evidence="1 2">
    <name type="scientific">Sodalis glossinidius (strain morsitans)</name>
    <dbReference type="NCBI Taxonomy" id="343509"/>
    <lineage>
        <taxon>Bacteria</taxon>
        <taxon>Pseudomonadati</taxon>
        <taxon>Pseudomonadota</taxon>
        <taxon>Gammaproteobacteria</taxon>
        <taxon>Enterobacterales</taxon>
        <taxon>Bruguierivoracaceae</taxon>
        <taxon>Sodalis</taxon>
    </lineage>
</organism>
<name>A0A193QHI0_SODGM</name>
<evidence type="ECO:0000313" key="2">
    <source>
        <dbReference type="Proteomes" id="UP000245838"/>
    </source>
</evidence>
<gene>
    <name evidence="1" type="ORF">SGGMMB4_01846</name>
</gene>
<evidence type="ECO:0000313" key="1">
    <source>
        <dbReference type="EMBL" id="CRL44637.1"/>
    </source>
</evidence>
<dbReference type="BioCyc" id="SGLO343509:SGP1_RS06805-MONOMER"/>
<dbReference type="RefSeq" id="WP_041866725.1">
    <property type="nucleotide sequence ID" value="NC_007712.1"/>
</dbReference>
<proteinExistence type="predicted"/>
<dbReference type="AlphaFoldDB" id="A0A193QHI0"/>
<accession>A0A193QHI0</accession>
<reference evidence="1 2" key="1">
    <citation type="submission" date="2015-05" db="EMBL/GenBank/DDBJ databases">
        <authorList>
            <person name="Goodhead I."/>
        </authorList>
    </citation>
    <scope>NUCLEOTIDE SEQUENCE [LARGE SCALE GENOMIC DNA]</scope>
    <source>
        <strain evidence="2">morsitans</strain>
    </source>
</reference>
<dbReference type="Proteomes" id="UP000245838">
    <property type="component" value="Chromosome sggmmb4_Chromosome"/>
</dbReference>
<sequence length="63" mass="7296">MKAEQFNQCYPVGATFIYQPNRILKEGALIRTLDRAKDLITCTVVEINVGPYFENILWLKPDH</sequence>
<dbReference type="EMBL" id="LN854557">
    <property type="protein sequence ID" value="CRL44637.1"/>
    <property type="molecule type" value="Genomic_DNA"/>
</dbReference>
<dbReference type="OrthoDB" id="6617109at2"/>